<feature type="signal peptide" evidence="2">
    <location>
        <begin position="1"/>
        <end position="19"/>
    </location>
</feature>
<accession>A0ABM6JK35</accession>
<dbReference type="Pfam" id="PF11399">
    <property type="entry name" value="DUF3192"/>
    <property type="match status" value="1"/>
</dbReference>
<protein>
    <recommendedName>
        <fullName evidence="5">DUF3192 domain-containing protein</fullName>
    </recommendedName>
</protein>
<dbReference type="Gene3D" id="3.30.1450.10">
    <property type="match status" value="1"/>
</dbReference>
<dbReference type="InterPro" id="IPR037873">
    <property type="entry name" value="BamE-like"/>
</dbReference>
<dbReference type="InterPro" id="IPR021534">
    <property type="entry name" value="DUF3192"/>
</dbReference>
<reference evidence="3 4" key="1">
    <citation type="submission" date="2017-03" db="EMBL/GenBank/DDBJ databases">
        <title>Genome sequencing of Shewanella japonica KCTC 22435.</title>
        <authorList>
            <person name="Kim K.M."/>
        </authorList>
    </citation>
    <scope>NUCLEOTIDE SEQUENCE [LARGE SCALE GENOMIC DNA]</scope>
    <source>
        <strain evidence="3 4">KCTC 22435</strain>
    </source>
</reference>
<dbReference type="EMBL" id="CP020472">
    <property type="protein sequence ID" value="ARD21710.1"/>
    <property type="molecule type" value="Genomic_DNA"/>
</dbReference>
<dbReference type="RefSeq" id="WP_119968756.1">
    <property type="nucleotide sequence ID" value="NZ_CANMJJ010000026.1"/>
</dbReference>
<evidence type="ECO:0000313" key="4">
    <source>
        <dbReference type="Proteomes" id="UP000191820"/>
    </source>
</evidence>
<feature type="chain" id="PRO_5047006686" description="DUF3192 domain-containing protein" evidence="2">
    <location>
        <begin position="20"/>
        <end position="128"/>
    </location>
</feature>
<keyword evidence="4" id="KW-1185">Reference proteome</keyword>
<dbReference type="PROSITE" id="PS51257">
    <property type="entry name" value="PROKAR_LIPOPROTEIN"/>
    <property type="match status" value="1"/>
</dbReference>
<evidence type="ECO:0000256" key="2">
    <source>
        <dbReference type="SAM" id="SignalP"/>
    </source>
</evidence>
<dbReference type="Proteomes" id="UP000191820">
    <property type="component" value="Chromosome"/>
</dbReference>
<gene>
    <name evidence="3" type="ORF">SJ2017_1386</name>
</gene>
<name>A0ABM6JK35_9GAMM</name>
<sequence length="128" mass="14098">MKAKLGLALLMAVSSLSLSGCVLNVGDHEGNRSSSYWEKQQQTNRTNLSKLTIGMARDQVTTLMGTADFSEAYVTQADADSPKKEVHVFFYRTQWSKGDGKTTKDECTPVVISDNKLVGWGDTAYQKI</sequence>
<keyword evidence="1 2" id="KW-0732">Signal</keyword>
<organism evidence="3 4">
    <name type="scientific">Shewanella japonica</name>
    <dbReference type="NCBI Taxonomy" id="93973"/>
    <lineage>
        <taxon>Bacteria</taxon>
        <taxon>Pseudomonadati</taxon>
        <taxon>Pseudomonadota</taxon>
        <taxon>Gammaproteobacteria</taxon>
        <taxon>Alteromonadales</taxon>
        <taxon>Shewanellaceae</taxon>
        <taxon>Shewanella</taxon>
    </lineage>
</organism>
<evidence type="ECO:0000313" key="3">
    <source>
        <dbReference type="EMBL" id="ARD21710.1"/>
    </source>
</evidence>
<evidence type="ECO:0000256" key="1">
    <source>
        <dbReference type="ARBA" id="ARBA00022729"/>
    </source>
</evidence>
<proteinExistence type="predicted"/>
<evidence type="ECO:0008006" key="5">
    <source>
        <dbReference type="Google" id="ProtNLM"/>
    </source>
</evidence>